<evidence type="ECO:0000313" key="6">
    <source>
        <dbReference type="Proteomes" id="UP000501926"/>
    </source>
</evidence>
<dbReference type="InterPro" id="IPR027417">
    <property type="entry name" value="P-loop_NTPase"/>
</dbReference>
<dbReference type="EMBL" id="CP049055">
    <property type="protein sequence ID" value="QII09616.1"/>
    <property type="molecule type" value="Genomic_DNA"/>
</dbReference>
<evidence type="ECO:0000313" key="3">
    <source>
        <dbReference type="EMBL" id="QII12448.1"/>
    </source>
</evidence>
<accession>A0A2C9CAM8</accession>
<keyword evidence="5" id="KW-1185">Reference proteome</keyword>
<reference evidence="2 6" key="3">
    <citation type="submission" date="2020-02" db="EMBL/GenBank/DDBJ databases">
        <title>Newly sequenced genome of strain CSTR1 showed variability in Candidatus Kuenenia stuttgartiensis genomes.</title>
        <authorList>
            <person name="Ding C."/>
            <person name="Adrian L."/>
        </authorList>
    </citation>
    <scope>NUCLEOTIDE SEQUENCE [LARGE SCALE GENOMIC DNA]</scope>
    <source>
        <strain evidence="2 6">CSTR1</strain>
    </source>
</reference>
<gene>
    <name evidence="4" type="primary">istB_1</name>
    <name evidence="2" type="ORF">KsCSTR_02370</name>
    <name evidence="3" type="ORF">KsCSTR_30690</name>
    <name evidence="4" type="ORF">KSMBR1_0233</name>
</gene>
<dbReference type="GO" id="GO:0006260">
    <property type="term" value="P:DNA replication"/>
    <property type="evidence" value="ECO:0007669"/>
    <property type="project" value="TreeGrafter"/>
</dbReference>
<organism evidence="4 5">
    <name type="scientific">Kuenenia stuttgartiensis</name>
    <dbReference type="NCBI Taxonomy" id="174633"/>
    <lineage>
        <taxon>Bacteria</taxon>
        <taxon>Pseudomonadati</taxon>
        <taxon>Planctomycetota</taxon>
        <taxon>Candidatus Brocadiia</taxon>
        <taxon>Candidatus Brocadiales</taxon>
        <taxon>Candidatus Brocadiaceae</taxon>
        <taxon>Candidatus Kuenenia</taxon>
    </lineage>
</organism>
<dbReference type="EMBL" id="CP049055">
    <property type="protein sequence ID" value="QII12448.1"/>
    <property type="molecule type" value="Genomic_DNA"/>
</dbReference>
<evidence type="ECO:0000313" key="2">
    <source>
        <dbReference type="EMBL" id="QII09616.1"/>
    </source>
</evidence>
<dbReference type="SUPFAM" id="SSF52540">
    <property type="entry name" value="P-loop containing nucleoside triphosphate hydrolases"/>
    <property type="match status" value="1"/>
</dbReference>
<feature type="domain" description="IstB-like ATP-binding" evidence="1">
    <location>
        <begin position="2"/>
        <end position="108"/>
    </location>
</feature>
<dbReference type="EMBL" id="LT934425">
    <property type="protein sequence ID" value="SOH02750.1"/>
    <property type="molecule type" value="Genomic_DNA"/>
</dbReference>
<reference evidence="4" key="1">
    <citation type="submission" date="2017-10" db="EMBL/GenBank/DDBJ databases">
        <authorList>
            <person name="Banno H."/>
            <person name="Chua N.-H."/>
        </authorList>
    </citation>
    <scope>NUCLEOTIDE SEQUENCE [LARGE SCALE GENOMIC DNA]</scope>
    <source>
        <strain evidence="4">Kuenenia_mbr1_ru-nijmegen</strain>
    </source>
</reference>
<dbReference type="KEGG" id="kst:KSMBR1_0233"/>
<dbReference type="Gene3D" id="3.40.50.300">
    <property type="entry name" value="P-loop containing nucleotide triphosphate hydrolases"/>
    <property type="match status" value="1"/>
</dbReference>
<dbReference type="PANTHER" id="PTHR30050">
    <property type="entry name" value="CHROMOSOMAL REPLICATION INITIATOR PROTEIN DNAA"/>
    <property type="match status" value="1"/>
</dbReference>
<dbReference type="PANTHER" id="PTHR30050:SF4">
    <property type="entry name" value="ATP-BINDING PROTEIN RV3427C IN INSERTION SEQUENCE-RELATED"/>
    <property type="match status" value="1"/>
</dbReference>
<evidence type="ECO:0000313" key="4">
    <source>
        <dbReference type="EMBL" id="SOH02750.1"/>
    </source>
</evidence>
<proteinExistence type="predicted"/>
<dbReference type="GO" id="GO:0005524">
    <property type="term" value="F:ATP binding"/>
    <property type="evidence" value="ECO:0007669"/>
    <property type="project" value="InterPro"/>
</dbReference>
<protein>
    <recommendedName>
        <fullName evidence="1">IstB-like ATP-binding domain-containing protein</fullName>
    </recommendedName>
</protein>
<reference evidence="5" key="2">
    <citation type="submission" date="2017-10" db="EMBL/GenBank/DDBJ databases">
        <authorList>
            <person name="Frank J."/>
        </authorList>
    </citation>
    <scope>NUCLEOTIDE SEQUENCE [LARGE SCALE GENOMIC DNA]</scope>
</reference>
<evidence type="ECO:0000313" key="5">
    <source>
        <dbReference type="Proteomes" id="UP000221734"/>
    </source>
</evidence>
<dbReference type="AlphaFoldDB" id="A0A2C9CAM8"/>
<sequence>MSIALGVEACKKKKTVLFFTAAKLVNMLLEARSEQQLSRLQKRLIKAELVILDELGYLPLSKEGSELLFQFFADRYENGATIISSNLEFADWTKFMNDPTMTSALLDRNNTS</sequence>
<dbReference type="InterPro" id="IPR002611">
    <property type="entry name" value="IstB_ATP-bd"/>
</dbReference>
<dbReference type="Proteomes" id="UP000221734">
    <property type="component" value="Chromosome Kuenenia_stuttgartiensis_MBR1"/>
</dbReference>
<dbReference type="Proteomes" id="UP000501926">
    <property type="component" value="Chromosome"/>
</dbReference>
<name>A0A2C9CAM8_KUEST</name>
<evidence type="ECO:0000259" key="1">
    <source>
        <dbReference type="Pfam" id="PF01695"/>
    </source>
</evidence>
<dbReference type="Pfam" id="PF01695">
    <property type="entry name" value="IstB_IS21"/>
    <property type="match status" value="1"/>
</dbReference>